<proteinExistence type="predicted"/>
<sequence>MRILFCPKQNFQKQIAIKEYDFFFTRYHRGTIQSKKLVRSSSWPLEHKEVNMTYKGKGLGNNITVCNVGSSFCTDLSNNGCTDKFFCKFSFSLMTKCCEVIALELSSWLH</sequence>
<gene>
    <name evidence="1" type="ORF">CDAR_392221</name>
</gene>
<accession>A0AAV4SPY2</accession>
<dbReference type="EMBL" id="BPLQ01008125">
    <property type="protein sequence ID" value="GIY35034.1"/>
    <property type="molecule type" value="Genomic_DNA"/>
</dbReference>
<dbReference type="Proteomes" id="UP001054837">
    <property type="component" value="Unassembled WGS sequence"/>
</dbReference>
<protein>
    <submittedName>
        <fullName evidence="1">Uncharacterized protein</fullName>
    </submittedName>
</protein>
<evidence type="ECO:0000313" key="2">
    <source>
        <dbReference type="Proteomes" id="UP001054837"/>
    </source>
</evidence>
<reference evidence="1 2" key="1">
    <citation type="submission" date="2021-06" db="EMBL/GenBank/DDBJ databases">
        <title>Caerostris darwini draft genome.</title>
        <authorList>
            <person name="Kono N."/>
            <person name="Arakawa K."/>
        </authorList>
    </citation>
    <scope>NUCLEOTIDE SEQUENCE [LARGE SCALE GENOMIC DNA]</scope>
</reference>
<dbReference type="AlphaFoldDB" id="A0AAV4SPY2"/>
<evidence type="ECO:0000313" key="1">
    <source>
        <dbReference type="EMBL" id="GIY35034.1"/>
    </source>
</evidence>
<organism evidence="1 2">
    <name type="scientific">Caerostris darwini</name>
    <dbReference type="NCBI Taxonomy" id="1538125"/>
    <lineage>
        <taxon>Eukaryota</taxon>
        <taxon>Metazoa</taxon>
        <taxon>Ecdysozoa</taxon>
        <taxon>Arthropoda</taxon>
        <taxon>Chelicerata</taxon>
        <taxon>Arachnida</taxon>
        <taxon>Araneae</taxon>
        <taxon>Araneomorphae</taxon>
        <taxon>Entelegynae</taxon>
        <taxon>Araneoidea</taxon>
        <taxon>Araneidae</taxon>
        <taxon>Caerostris</taxon>
    </lineage>
</organism>
<comment type="caution">
    <text evidence="1">The sequence shown here is derived from an EMBL/GenBank/DDBJ whole genome shotgun (WGS) entry which is preliminary data.</text>
</comment>
<name>A0AAV4SPY2_9ARAC</name>
<keyword evidence="2" id="KW-1185">Reference proteome</keyword>